<organism evidence="2 3">
    <name type="scientific">Helianthus annuus</name>
    <name type="common">Common sunflower</name>
    <dbReference type="NCBI Taxonomy" id="4232"/>
    <lineage>
        <taxon>Eukaryota</taxon>
        <taxon>Viridiplantae</taxon>
        <taxon>Streptophyta</taxon>
        <taxon>Embryophyta</taxon>
        <taxon>Tracheophyta</taxon>
        <taxon>Spermatophyta</taxon>
        <taxon>Magnoliopsida</taxon>
        <taxon>eudicotyledons</taxon>
        <taxon>Gunneridae</taxon>
        <taxon>Pentapetalae</taxon>
        <taxon>asterids</taxon>
        <taxon>campanulids</taxon>
        <taxon>Asterales</taxon>
        <taxon>Asteraceae</taxon>
        <taxon>Asteroideae</taxon>
        <taxon>Heliantheae alliance</taxon>
        <taxon>Heliantheae</taxon>
        <taxon>Helianthus</taxon>
    </lineage>
</organism>
<dbReference type="Gramene" id="mRNA:HanXRQr2_Chr06g0258801">
    <property type="protein sequence ID" value="CDS:HanXRQr2_Chr06g0258801.1"/>
    <property type="gene ID" value="HanXRQr2_Chr06g0258801"/>
</dbReference>
<name>A0A9K3IUR5_HELAN</name>
<dbReference type="Proteomes" id="UP000215914">
    <property type="component" value="Unassembled WGS sequence"/>
</dbReference>
<comment type="caution">
    <text evidence="2">The sequence shown here is derived from an EMBL/GenBank/DDBJ whole genome shotgun (WGS) entry which is preliminary data.</text>
</comment>
<accession>A0A9K3IUR5</accession>
<proteinExistence type="predicted"/>
<sequence>MQVAGSSSDGGGVRSPSYCCCCHTSPPSSSTISPFSISYSTVRLTGNSGREVVLAAVMTVVAVTVLVAFERFFRFIVGGETVFAFFGVPGHGRTLGLGFRFGEN</sequence>
<keyword evidence="1" id="KW-0812">Transmembrane</keyword>
<protein>
    <submittedName>
        <fullName evidence="2">Uncharacterized protein</fullName>
    </submittedName>
</protein>
<evidence type="ECO:0000313" key="2">
    <source>
        <dbReference type="EMBL" id="KAF5802375.1"/>
    </source>
</evidence>
<feature type="transmembrane region" description="Helical" evidence="1">
    <location>
        <begin position="52"/>
        <end position="69"/>
    </location>
</feature>
<reference evidence="2" key="2">
    <citation type="submission" date="2020-06" db="EMBL/GenBank/DDBJ databases">
        <title>Helianthus annuus Genome sequencing and assembly Release 2.</title>
        <authorList>
            <person name="Gouzy J."/>
            <person name="Langlade N."/>
            <person name="Munos S."/>
        </authorList>
    </citation>
    <scope>NUCLEOTIDE SEQUENCE</scope>
    <source>
        <tissue evidence="2">Leaves</tissue>
    </source>
</reference>
<keyword evidence="3" id="KW-1185">Reference proteome</keyword>
<dbReference type="AlphaFoldDB" id="A0A9K3IUR5"/>
<evidence type="ECO:0000256" key="1">
    <source>
        <dbReference type="SAM" id="Phobius"/>
    </source>
</evidence>
<keyword evidence="1" id="KW-0472">Membrane</keyword>
<dbReference type="EMBL" id="MNCJ02000321">
    <property type="protein sequence ID" value="KAF5802375.1"/>
    <property type="molecule type" value="Genomic_DNA"/>
</dbReference>
<reference evidence="2" key="1">
    <citation type="journal article" date="2017" name="Nature">
        <title>The sunflower genome provides insights into oil metabolism, flowering and Asterid evolution.</title>
        <authorList>
            <person name="Badouin H."/>
            <person name="Gouzy J."/>
            <person name="Grassa C.J."/>
            <person name="Murat F."/>
            <person name="Staton S.E."/>
            <person name="Cottret L."/>
            <person name="Lelandais-Briere C."/>
            <person name="Owens G.L."/>
            <person name="Carrere S."/>
            <person name="Mayjonade B."/>
            <person name="Legrand L."/>
            <person name="Gill N."/>
            <person name="Kane N.C."/>
            <person name="Bowers J.E."/>
            <person name="Hubner S."/>
            <person name="Bellec A."/>
            <person name="Berard A."/>
            <person name="Berges H."/>
            <person name="Blanchet N."/>
            <person name="Boniface M.C."/>
            <person name="Brunel D."/>
            <person name="Catrice O."/>
            <person name="Chaidir N."/>
            <person name="Claudel C."/>
            <person name="Donnadieu C."/>
            <person name="Faraut T."/>
            <person name="Fievet G."/>
            <person name="Helmstetter N."/>
            <person name="King M."/>
            <person name="Knapp S.J."/>
            <person name="Lai Z."/>
            <person name="Le Paslier M.C."/>
            <person name="Lippi Y."/>
            <person name="Lorenzon L."/>
            <person name="Mandel J.R."/>
            <person name="Marage G."/>
            <person name="Marchand G."/>
            <person name="Marquand E."/>
            <person name="Bret-Mestries E."/>
            <person name="Morien E."/>
            <person name="Nambeesan S."/>
            <person name="Nguyen T."/>
            <person name="Pegot-Espagnet P."/>
            <person name="Pouilly N."/>
            <person name="Raftis F."/>
            <person name="Sallet E."/>
            <person name="Schiex T."/>
            <person name="Thomas J."/>
            <person name="Vandecasteele C."/>
            <person name="Vares D."/>
            <person name="Vear F."/>
            <person name="Vautrin S."/>
            <person name="Crespi M."/>
            <person name="Mangin B."/>
            <person name="Burke J.M."/>
            <person name="Salse J."/>
            <person name="Munos S."/>
            <person name="Vincourt P."/>
            <person name="Rieseberg L.H."/>
            <person name="Langlade N.B."/>
        </authorList>
    </citation>
    <scope>NUCLEOTIDE SEQUENCE</scope>
    <source>
        <tissue evidence="2">Leaves</tissue>
    </source>
</reference>
<evidence type="ECO:0000313" key="3">
    <source>
        <dbReference type="Proteomes" id="UP000215914"/>
    </source>
</evidence>
<keyword evidence="1" id="KW-1133">Transmembrane helix</keyword>
<gene>
    <name evidence="2" type="ORF">HanXRQr2_Chr06g0258801</name>
</gene>